<evidence type="ECO:0000259" key="2">
    <source>
        <dbReference type="Pfam" id="PF00135"/>
    </source>
</evidence>
<evidence type="ECO:0000313" key="5">
    <source>
        <dbReference type="Proteomes" id="UP000557230"/>
    </source>
</evidence>
<dbReference type="AlphaFoldDB" id="A0A7L1G1D5"/>
<dbReference type="Pfam" id="PF00135">
    <property type="entry name" value="COesterase"/>
    <property type="match status" value="1"/>
</dbReference>
<name>A0A7L1G1D5_9PICI</name>
<dbReference type="Proteomes" id="UP000557230">
    <property type="component" value="Unassembled WGS sequence"/>
</dbReference>
<dbReference type="InterPro" id="IPR029058">
    <property type="entry name" value="AB_hydrolase_fold"/>
</dbReference>
<reference evidence="3 5" key="1">
    <citation type="submission" date="2019-09" db="EMBL/GenBank/DDBJ databases">
        <title>Bird 10,000 Genomes (B10K) Project - Family phase.</title>
        <authorList>
            <person name="Zhang G."/>
        </authorList>
    </citation>
    <scope>NUCLEOTIDE SEQUENCE [LARGE SCALE GENOMIC DNA]</scope>
    <source>
        <strain evidence="3">B10K-DU-001-78</strain>
        <tissue evidence="3">Muscle</tissue>
    </source>
</reference>
<dbReference type="SUPFAM" id="SSF53474">
    <property type="entry name" value="alpha/beta-Hydrolases"/>
    <property type="match status" value="1"/>
</dbReference>
<evidence type="ECO:0000313" key="3">
    <source>
        <dbReference type="EMBL" id="NXN07853.1"/>
    </source>
</evidence>
<accession>A0A7L1G1D5</accession>
<organism evidence="3 5">
    <name type="scientific">Indicator maculatus</name>
    <name type="common">spotted honeyguide</name>
    <dbReference type="NCBI Taxonomy" id="545262"/>
    <lineage>
        <taxon>Eukaryota</taxon>
        <taxon>Metazoa</taxon>
        <taxon>Chordata</taxon>
        <taxon>Craniata</taxon>
        <taxon>Vertebrata</taxon>
        <taxon>Euteleostomi</taxon>
        <taxon>Archelosauria</taxon>
        <taxon>Archosauria</taxon>
        <taxon>Dinosauria</taxon>
        <taxon>Saurischia</taxon>
        <taxon>Theropoda</taxon>
        <taxon>Coelurosauria</taxon>
        <taxon>Aves</taxon>
        <taxon>Neognathae</taxon>
        <taxon>Neoaves</taxon>
        <taxon>Telluraves</taxon>
        <taxon>Coraciimorphae</taxon>
        <taxon>Piciformes</taxon>
        <taxon>Indicatoridae</taxon>
        <taxon>Indicator</taxon>
    </lineage>
</organism>
<dbReference type="GO" id="GO:0016787">
    <property type="term" value="F:hydrolase activity"/>
    <property type="evidence" value="ECO:0007669"/>
    <property type="project" value="UniProtKB-KW"/>
</dbReference>
<gene>
    <name evidence="3" type="primary">Sasb_0</name>
    <name evidence="4" type="synonym">Sasb_3</name>
    <name evidence="4" type="ORF">INDMAC_R15400</name>
    <name evidence="3" type="ORF">INDMAC_R15441</name>
</gene>
<protein>
    <submittedName>
        <fullName evidence="3">SASB hydrolase</fullName>
    </submittedName>
</protein>
<keyword evidence="3" id="KW-0378">Hydrolase</keyword>
<sequence length="89" mass="10831">LRFQCCHFPFHFTGQATEEESKLSRTMMRYWTNFAKNGHPNGEDLVHWPQYDLDEQYLGIDLVQKASKKLKEDKMEFWRQLTEQMMKEK</sequence>
<dbReference type="OrthoDB" id="3200163at2759"/>
<dbReference type="PANTHER" id="PTHR43903">
    <property type="entry name" value="NEUROLIGIN"/>
    <property type="match status" value="1"/>
</dbReference>
<feature type="domain" description="Carboxylesterase type B" evidence="2">
    <location>
        <begin position="8"/>
        <end position="78"/>
    </location>
</feature>
<keyword evidence="5" id="KW-1185">Reference proteome</keyword>
<feature type="non-terminal residue" evidence="3">
    <location>
        <position position="89"/>
    </location>
</feature>
<dbReference type="InterPro" id="IPR051093">
    <property type="entry name" value="Neuroligin/BSAL"/>
</dbReference>
<comment type="caution">
    <text evidence="3">The sequence shown here is derived from an EMBL/GenBank/DDBJ whole genome shotgun (WGS) entry which is preliminary data.</text>
</comment>
<dbReference type="InterPro" id="IPR002018">
    <property type="entry name" value="CarbesteraseB"/>
</dbReference>
<dbReference type="Gene3D" id="3.40.50.1820">
    <property type="entry name" value="alpha/beta hydrolase"/>
    <property type="match status" value="1"/>
</dbReference>
<comment type="similarity">
    <text evidence="1">Belongs to the type-B carboxylesterase/lipase family.</text>
</comment>
<dbReference type="EMBL" id="VXBD01001756">
    <property type="protein sequence ID" value="NXN07853.1"/>
    <property type="molecule type" value="Genomic_DNA"/>
</dbReference>
<evidence type="ECO:0000313" key="4">
    <source>
        <dbReference type="EMBL" id="NXN20325.1"/>
    </source>
</evidence>
<evidence type="ECO:0000256" key="1">
    <source>
        <dbReference type="ARBA" id="ARBA00005964"/>
    </source>
</evidence>
<proteinExistence type="inferred from homology"/>
<dbReference type="EMBL" id="VXBD01027831">
    <property type="protein sequence ID" value="NXN20325.1"/>
    <property type="molecule type" value="Genomic_DNA"/>
</dbReference>
<feature type="non-terminal residue" evidence="3">
    <location>
        <position position="1"/>
    </location>
</feature>